<dbReference type="InterPro" id="IPR036390">
    <property type="entry name" value="WH_DNA-bd_sf"/>
</dbReference>
<evidence type="ECO:0000313" key="2">
    <source>
        <dbReference type="Proteomes" id="UP000537204"/>
    </source>
</evidence>
<dbReference type="GO" id="GO:0003700">
    <property type="term" value="F:DNA-binding transcription factor activity"/>
    <property type="evidence" value="ECO:0007669"/>
    <property type="project" value="TreeGrafter"/>
</dbReference>
<proteinExistence type="predicted"/>
<sequence>MNNARFATALHILTLLDLSKGERLSSEMIAGSINLNPALVRKEISNLRKLGFISSKEGNGGGCTLARQSADILLADIYRAVNQTPFLGRTNTPNPACAIGRQINQHLDELYTEAELALTSKLEKSTLKEFGEKFQSEL</sequence>
<organism evidence="1 2">
    <name type="scientific">Pedobacter cryoconitis</name>
    <dbReference type="NCBI Taxonomy" id="188932"/>
    <lineage>
        <taxon>Bacteria</taxon>
        <taxon>Pseudomonadati</taxon>
        <taxon>Bacteroidota</taxon>
        <taxon>Sphingobacteriia</taxon>
        <taxon>Sphingobacteriales</taxon>
        <taxon>Sphingobacteriaceae</taxon>
        <taxon>Pedobacter</taxon>
    </lineage>
</organism>
<name>A0A7W8ZPD6_9SPHI</name>
<dbReference type="InterPro" id="IPR036388">
    <property type="entry name" value="WH-like_DNA-bd_sf"/>
</dbReference>
<comment type="caution">
    <text evidence="1">The sequence shown here is derived from an EMBL/GenBank/DDBJ whole genome shotgun (WGS) entry which is preliminary data.</text>
</comment>
<dbReference type="PROSITE" id="PS51197">
    <property type="entry name" value="HTH_RRF2_2"/>
    <property type="match status" value="1"/>
</dbReference>
<dbReference type="RefSeq" id="WP_183883603.1">
    <property type="nucleotide sequence ID" value="NZ_JACHCE010000006.1"/>
</dbReference>
<dbReference type="EMBL" id="JACHCE010000006">
    <property type="protein sequence ID" value="MBB5637737.1"/>
    <property type="molecule type" value="Genomic_DNA"/>
</dbReference>
<dbReference type="Pfam" id="PF02082">
    <property type="entry name" value="Rrf2"/>
    <property type="match status" value="1"/>
</dbReference>
<dbReference type="SUPFAM" id="SSF46785">
    <property type="entry name" value="Winged helix' DNA-binding domain"/>
    <property type="match status" value="1"/>
</dbReference>
<reference evidence="1 2" key="1">
    <citation type="submission" date="2020-08" db="EMBL/GenBank/DDBJ databases">
        <title>Genomic Encyclopedia of Type Strains, Phase IV (KMG-V): Genome sequencing to study the core and pangenomes of soil and plant-associated prokaryotes.</title>
        <authorList>
            <person name="Whitman W."/>
        </authorList>
    </citation>
    <scope>NUCLEOTIDE SEQUENCE [LARGE SCALE GENOMIC DNA]</scope>
    <source>
        <strain evidence="1 2">S3M1</strain>
    </source>
</reference>
<dbReference type="PANTHER" id="PTHR33221:SF15">
    <property type="entry name" value="HTH-TYPE TRANSCRIPTIONAL REGULATOR YWGB-RELATED"/>
    <property type="match status" value="1"/>
</dbReference>
<dbReference type="AlphaFoldDB" id="A0A7W8ZPD6"/>
<accession>A0A7W8ZPD6</accession>
<dbReference type="InterPro" id="IPR000944">
    <property type="entry name" value="Tscrpt_reg_Rrf2"/>
</dbReference>
<protein>
    <submittedName>
        <fullName evidence="1">Rrf2 family protein</fullName>
    </submittedName>
</protein>
<evidence type="ECO:0000313" key="1">
    <source>
        <dbReference type="EMBL" id="MBB5637737.1"/>
    </source>
</evidence>
<dbReference type="PANTHER" id="PTHR33221">
    <property type="entry name" value="WINGED HELIX-TURN-HELIX TRANSCRIPTIONAL REGULATOR, RRF2 FAMILY"/>
    <property type="match status" value="1"/>
</dbReference>
<dbReference type="Gene3D" id="1.10.10.10">
    <property type="entry name" value="Winged helix-like DNA-binding domain superfamily/Winged helix DNA-binding domain"/>
    <property type="match status" value="1"/>
</dbReference>
<gene>
    <name evidence="1" type="ORF">HDE68_003662</name>
</gene>
<dbReference type="GO" id="GO:0005829">
    <property type="term" value="C:cytosol"/>
    <property type="evidence" value="ECO:0007669"/>
    <property type="project" value="TreeGrafter"/>
</dbReference>
<dbReference type="Proteomes" id="UP000537204">
    <property type="component" value="Unassembled WGS sequence"/>
</dbReference>